<dbReference type="Pfam" id="PF07690">
    <property type="entry name" value="MFS_1"/>
    <property type="match status" value="1"/>
</dbReference>
<dbReference type="PROSITE" id="PS50850">
    <property type="entry name" value="MFS"/>
    <property type="match status" value="1"/>
</dbReference>
<keyword evidence="3" id="KW-0472">Membrane</keyword>
<evidence type="ECO:0000256" key="2">
    <source>
        <dbReference type="ARBA" id="ARBA00006727"/>
    </source>
</evidence>
<dbReference type="PANTHER" id="PTHR11360:SF177">
    <property type="entry name" value="RIBOFLAVIN TRANSPORTER MCH5"/>
    <property type="match status" value="1"/>
</dbReference>
<keyword evidence="6" id="KW-1185">Reference proteome</keyword>
<feature type="transmembrane region" description="Helical" evidence="3">
    <location>
        <begin position="427"/>
        <end position="452"/>
    </location>
</feature>
<feature type="transmembrane region" description="Helical" evidence="3">
    <location>
        <begin position="272"/>
        <end position="296"/>
    </location>
</feature>
<feature type="transmembrane region" description="Helical" evidence="3">
    <location>
        <begin position="194"/>
        <end position="214"/>
    </location>
</feature>
<name>A0A9P5X8X5_9AGAR</name>
<dbReference type="AlphaFoldDB" id="A0A9P5X8X5"/>
<comment type="caution">
    <text evidence="5">The sequence shown here is derived from an EMBL/GenBank/DDBJ whole genome shotgun (WGS) entry which is preliminary data.</text>
</comment>
<feature type="transmembrane region" description="Helical" evidence="3">
    <location>
        <begin position="308"/>
        <end position="327"/>
    </location>
</feature>
<dbReference type="GO" id="GO:0022857">
    <property type="term" value="F:transmembrane transporter activity"/>
    <property type="evidence" value="ECO:0007669"/>
    <property type="project" value="InterPro"/>
</dbReference>
<feature type="domain" description="Major facilitator superfamily (MFS) profile" evidence="4">
    <location>
        <begin position="68"/>
        <end position="456"/>
    </location>
</feature>
<dbReference type="InterPro" id="IPR011701">
    <property type="entry name" value="MFS"/>
</dbReference>
<dbReference type="InterPro" id="IPR036259">
    <property type="entry name" value="MFS_trans_sf"/>
</dbReference>
<comment type="subcellular location">
    <subcellularLocation>
        <location evidence="1">Membrane</location>
        <topology evidence="1">Multi-pass membrane protein</topology>
    </subcellularLocation>
</comment>
<gene>
    <name evidence="5" type="ORF">P691DRAFT_777528</name>
</gene>
<feature type="transmembrane region" description="Helical" evidence="3">
    <location>
        <begin position="363"/>
        <end position="388"/>
    </location>
</feature>
<sequence length="470" mass="50337">MTEISPSETDVPGDNGIGPAREVMAVVDEKHFGESATATASTITNSVGDAGCDAVIEYPDGGLRAWGVVFGAALTQFCGYGYLSAFGVYQDYYTRIYMAEHSASAISWIGGIESLLMIAGGLVCGRLYDRGYCMFLLYGGTFVTSLSLFMLAFVKPNQYFGALLCQGLGVGLGGGMAYVPSLAIVSQYFEKRRAMAMSIVTAGVSLGATVNPILVNNLFARTNLGFTSVVLINAAFMTSVLLIACFLIKPRLPPPKKHAKLVNCLKKFSKDWAYIAMTTGFTLFALGFFFPVFYLQLAAITHGLDKTLAFYSLVILNGCSFLGRISCGFIARVVNVNHLGIISALISGCITFAFIAVESTTAVVFIGVLYGFFTGMYTAVMAPITNLLTDDVAELGMRLGISFACSGLGELIGPPIAGALLTGEYHWWRPAVFFGIVELAAAISFGWVELVVRHRRQVKQVREDTGCTGA</sequence>
<dbReference type="PANTHER" id="PTHR11360">
    <property type="entry name" value="MONOCARBOXYLATE TRANSPORTER"/>
    <property type="match status" value="1"/>
</dbReference>
<feature type="transmembrane region" description="Helical" evidence="3">
    <location>
        <begin position="135"/>
        <end position="154"/>
    </location>
</feature>
<evidence type="ECO:0000313" key="5">
    <source>
        <dbReference type="EMBL" id="KAF9445481.1"/>
    </source>
</evidence>
<feature type="transmembrane region" description="Helical" evidence="3">
    <location>
        <begin position="339"/>
        <end position="357"/>
    </location>
</feature>
<dbReference type="Proteomes" id="UP000807342">
    <property type="component" value="Unassembled WGS sequence"/>
</dbReference>
<organism evidence="5 6">
    <name type="scientific">Macrolepiota fuliginosa MF-IS2</name>
    <dbReference type="NCBI Taxonomy" id="1400762"/>
    <lineage>
        <taxon>Eukaryota</taxon>
        <taxon>Fungi</taxon>
        <taxon>Dikarya</taxon>
        <taxon>Basidiomycota</taxon>
        <taxon>Agaricomycotina</taxon>
        <taxon>Agaricomycetes</taxon>
        <taxon>Agaricomycetidae</taxon>
        <taxon>Agaricales</taxon>
        <taxon>Agaricineae</taxon>
        <taxon>Agaricaceae</taxon>
        <taxon>Macrolepiota</taxon>
    </lineage>
</organism>
<feature type="transmembrane region" description="Helical" evidence="3">
    <location>
        <begin position="160"/>
        <end position="182"/>
    </location>
</feature>
<dbReference type="InterPro" id="IPR020846">
    <property type="entry name" value="MFS_dom"/>
</dbReference>
<feature type="transmembrane region" description="Helical" evidence="3">
    <location>
        <begin position="65"/>
        <end position="85"/>
    </location>
</feature>
<protein>
    <submittedName>
        <fullName evidence="5">MFS general substrate transporter</fullName>
    </submittedName>
</protein>
<accession>A0A9P5X8X5</accession>
<proteinExistence type="inferred from homology"/>
<keyword evidence="3" id="KW-0812">Transmembrane</keyword>
<feature type="transmembrane region" description="Helical" evidence="3">
    <location>
        <begin position="226"/>
        <end position="248"/>
    </location>
</feature>
<evidence type="ECO:0000256" key="3">
    <source>
        <dbReference type="SAM" id="Phobius"/>
    </source>
</evidence>
<evidence type="ECO:0000313" key="6">
    <source>
        <dbReference type="Proteomes" id="UP000807342"/>
    </source>
</evidence>
<reference evidence="5" key="1">
    <citation type="submission" date="2020-11" db="EMBL/GenBank/DDBJ databases">
        <authorList>
            <consortium name="DOE Joint Genome Institute"/>
            <person name="Ahrendt S."/>
            <person name="Riley R."/>
            <person name="Andreopoulos W."/>
            <person name="Labutti K."/>
            <person name="Pangilinan J."/>
            <person name="Ruiz-Duenas F.J."/>
            <person name="Barrasa J.M."/>
            <person name="Sanchez-Garcia M."/>
            <person name="Camarero S."/>
            <person name="Miyauchi S."/>
            <person name="Serrano A."/>
            <person name="Linde D."/>
            <person name="Babiker R."/>
            <person name="Drula E."/>
            <person name="Ayuso-Fernandez I."/>
            <person name="Pacheco R."/>
            <person name="Padilla G."/>
            <person name="Ferreira P."/>
            <person name="Barriuso J."/>
            <person name="Kellner H."/>
            <person name="Castanera R."/>
            <person name="Alfaro M."/>
            <person name="Ramirez L."/>
            <person name="Pisabarro A.G."/>
            <person name="Kuo A."/>
            <person name="Tritt A."/>
            <person name="Lipzen A."/>
            <person name="He G."/>
            <person name="Yan M."/>
            <person name="Ng V."/>
            <person name="Cullen D."/>
            <person name="Martin F."/>
            <person name="Rosso M.-N."/>
            <person name="Henrissat B."/>
            <person name="Hibbett D."/>
            <person name="Martinez A.T."/>
            <person name="Grigoriev I.V."/>
        </authorList>
    </citation>
    <scope>NUCLEOTIDE SEQUENCE</scope>
    <source>
        <strain evidence="5">MF-IS2</strain>
    </source>
</reference>
<dbReference type="EMBL" id="MU151298">
    <property type="protein sequence ID" value="KAF9445481.1"/>
    <property type="molecule type" value="Genomic_DNA"/>
</dbReference>
<feature type="transmembrane region" description="Helical" evidence="3">
    <location>
        <begin position="105"/>
        <end position="128"/>
    </location>
</feature>
<feature type="transmembrane region" description="Helical" evidence="3">
    <location>
        <begin position="400"/>
        <end position="421"/>
    </location>
</feature>
<dbReference type="SUPFAM" id="SSF103473">
    <property type="entry name" value="MFS general substrate transporter"/>
    <property type="match status" value="1"/>
</dbReference>
<keyword evidence="3" id="KW-1133">Transmembrane helix</keyword>
<evidence type="ECO:0000259" key="4">
    <source>
        <dbReference type="PROSITE" id="PS50850"/>
    </source>
</evidence>
<dbReference type="GO" id="GO:0016020">
    <property type="term" value="C:membrane"/>
    <property type="evidence" value="ECO:0007669"/>
    <property type="project" value="UniProtKB-SubCell"/>
</dbReference>
<dbReference type="InterPro" id="IPR050327">
    <property type="entry name" value="Proton-linked_MCT"/>
</dbReference>
<evidence type="ECO:0000256" key="1">
    <source>
        <dbReference type="ARBA" id="ARBA00004141"/>
    </source>
</evidence>
<dbReference type="OrthoDB" id="6499973at2759"/>
<comment type="similarity">
    <text evidence="2">Belongs to the major facilitator superfamily. Monocarboxylate porter (TC 2.A.1.13) family.</text>
</comment>
<dbReference type="Gene3D" id="1.20.1250.20">
    <property type="entry name" value="MFS general substrate transporter like domains"/>
    <property type="match status" value="2"/>
</dbReference>